<evidence type="ECO:0000313" key="2">
    <source>
        <dbReference type="EMBL" id="VDO15477.1"/>
    </source>
</evidence>
<feature type="region of interest" description="Disordered" evidence="1">
    <location>
        <begin position="1"/>
        <end position="22"/>
    </location>
</feature>
<reference evidence="2 3" key="1">
    <citation type="submission" date="2018-11" db="EMBL/GenBank/DDBJ databases">
        <authorList>
            <consortium name="Pathogen Informatics"/>
        </authorList>
    </citation>
    <scope>NUCLEOTIDE SEQUENCE [LARGE SCALE GENOMIC DNA]</scope>
    <source>
        <strain evidence="2 3">MHpl1</strain>
    </source>
</reference>
<accession>A0A3P7U068</accession>
<dbReference type="AlphaFoldDB" id="A0A3P7U068"/>
<evidence type="ECO:0000313" key="3">
    <source>
        <dbReference type="Proteomes" id="UP000268014"/>
    </source>
</evidence>
<sequence>MIPRRPQQPRKIRRTVRRKERRTRLEARVVQGRTGHESCIRPGLYS</sequence>
<proteinExistence type="predicted"/>
<evidence type="ECO:0000256" key="1">
    <source>
        <dbReference type="SAM" id="MobiDB-lite"/>
    </source>
</evidence>
<dbReference type="EMBL" id="UZAF01005586">
    <property type="protein sequence ID" value="VDO15477.1"/>
    <property type="molecule type" value="Genomic_DNA"/>
</dbReference>
<feature type="compositionally biased region" description="Basic residues" evidence="1">
    <location>
        <begin position="7"/>
        <end position="22"/>
    </location>
</feature>
<protein>
    <submittedName>
        <fullName evidence="2">Uncharacterized protein</fullName>
    </submittedName>
</protein>
<organism evidence="2 3">
    <name type="scientific">Haemonchus placei</name>
    <name type="common">Barber's pole worm</name>
    <dbReference type="NCBI Taxonomy" id="6290"/>
    <lineage>
        <taxon>Eukaryota</taxon>
        <taxon>Metazoa</taxon>
        <taxon>Ecdysozoa</taxon>
        <taxon>Nematoda</taxon>
        <taxon>Chromadorea</taxon>
        <taxon>Rhabditida</taxon>
        <taxon>Rhabditina</taxon>
        <taxon>Rhabditomorpha</taxon>
        <taxon>Strongyloidea</taxon>
        <taxon>Trichostrongylidae</taxon>
        <taxon>Haemonchus</taxon>
    </lineage>
</organism>
<name>A0A3P7U068_HAEPC</name>
<dbReference type="Proteomes" id="UP000268014">
    <property type="component" value="Unassembled WGS sequence"/>
</dbReference>
<keyword evidence="3" id="KW-1185">Reference proteome</keyword>
<gene>
    <name evidence="2" type="ORF">HPLM_LOCUS2554</name>
</gene>